<name>A0A399CRI0_9BACT</name>
<proteinExistence type="predicted"/>
<dbReference type="Proteomes" id="UP000266441">
    <property type="component" value="Unassembled WGS sequence"/>
</dbReference>
<gene>
    <name evidence="1" type="ORF">D1164_23100</name>
</gene>
<keyword evidence="2" id="KW-1185">Reference proteome</keyword>
<evidence type="ECO:0000313" key="2">
    <source>
        <dbReference type="Proteomes" id="UP000266441"/>
    </source>
</evidence>
<dbReference type="EMBL" id="QWET01000037">
    <property type="protein sequence ID" value="RIH62794.1"/>
    <property type="molecule type" value="Genomic_DNA"/>
</dbReference>
<evidence type="ECO:0000313" key="1">
    <source>
        <dbReference type="EMBL" id="RIH62794.1"/>
    </source>
</evidence>
<reference evidence="1 2" key="1">
    <citation type="journal article" date="2015" name="Int. J. Syst. Evol. Microbiol.">
        <title>Mariniphaga sediminis sp. nov., isolated from coastal sediment.</title>
        <authorList>
            <person name="Wang F.Q."/>
            <person name="Shen Q.Y."/>
            <person name="Chen G.J."/>
            <person name="Du Z.J."/>
        </authorList>
    </citation>
    <scope>NUCLEOTIDE SEQUENCE [LARGE SCALE GENOMIC DNA]</scope>
    <source>
        <strain evidence="1 2">SY21</strain>
    </source>
</reference>
<comment type="caution">
    <text evidence="1">The sequence shown here is derived from an EMBL/GenBank/DDBJ whole genome shotgun (WGS) entry which is preliminary data.</text>
</comment>
<sequence length="190" mass="21754">MNANEKIPGIDPPVVFNPYKHHLGFLKTRIEKWRQQEWADIEKELLNIGNNLIDLYCGELTVDEISRQCLTFAENNHITSPEELASWLKPMKFRKTELSDKSSWVIKQGMDTCRFLHIHPGKYSPFTLRVRGTTLKTVVALKVFKIQGKGSGEILGIVNKIRIKNLGLSPVKTLEKGKGIDRLWNIFNSP</sequence>
<dbReference type="OrthoDB" id="1121210at2"/>
<organism evidence="1 2">
    <name type="scientific">Mariniphaga sediminis</name>
    <dbReference type="NCBI Taxonomy" id="1628158"/>
    <lineage>
        <taxon>Bacteria</taxon>
        <taxon>Pseudomonadati</taxon>
        <taxon>Bacteroidota</taxon>
        <taxon>Bacteroidia</taxon>
        <taxon>Marinilabiliales</taxon>
        <taxon>Prolixibacteraceae</taxon>
        <taxon>Mariniphaga</taxon>
    </lineage>
</organism>
<accession>A0A399CRI0</accession>
<dbReference type="RefSeq" id="WP_119352275.1">
    <property type="nucleotide sequence ID" value="NZ_QWET01000037.1"/>
</dbReference>
<dbReference type="AlphaFoldDB" id="A0A399CRI0"/>
<protein>
    <submittedName>
        <fullName evidence="1">Uncharacterized protein</fullName>
    </submittedName>
</protein>